<evidence type="ECO:0000256" key="1">
    <source>
        <dbReference type="ARBA" id="ARBA00022605"/>
    </source>
</evidence>
<dbReference type="RefSeq" id="WP_015327152.1">
    <property type="nucleotide sequence ID" value="NC_019978.1"/>
</dbReference>
<dbReference type="PRINTS" id="PR00419">
    <property type="entry name" value="ADXRDTASE"/>
</dbReference>
<dbReference type="Pfam" id="PF14691">
    <property type="entry name" value="Fer4_20"/>
    <property type="match status" value="1"/>
</dbReference>
<sequence length="486" mass="54285">MAKSGGKGFLEIDREEVPKRPVKERVKDYNEVYESPTEEYGEKQAKRCMDCGTPFCNYSCPLGNLCPEWHSFVRKNDWEKALKLLHKTNNFPDFTGRLCPALCEGGCVLGIDDNAVATQNIELAISEKGWEEGWIKPRPPKVRTDKQVAVVGSGPAGLAAAQQLNRQGHNVTVYERDSKPGGMLSYGIPDFKIDKSVVARRVNQLKEEGVEFVLNTEIGTDLLATELEREYDAVVLAGGSRKARDLPVYGRELDGIHYAMDYLTQQNKRVAGKDISEDEVINAEGKRVIVIGGGDTGSDCVGTAIRQGAEKVYQIELLEKPPTERAANNPWPQYPQTLKTSSSHQEAESLVDTNDDELNVRDWSVLTKKFSGNDDGQVEKYHAARVEWVADENGEQEMKEIENSEFSLAVDLVILAIGFVHPEHEGMIEELDLELDERKNVKANDYQTSRDKFFAAGDMRRGASLIVRAINEGREVAKTVNKYLNK</sequence>
<organism evidence="7 8">
    <name type="scientific">Halobacteroides halobius (strain ATCC 35273 / DSM 5150 / MD-1)</name>
    <dbReference type="NCBI Taxonomy" id="748449"/>
    <lineage>
        <taxon>Bacteria</taxon>
        <taxon>Bacillati</taxon>
        <taxon>Bacillota</taxon>
        <taxon>Clostridia</taxon>
        <taxon>Halanaerobiales</taxon>
        <taxon>Halobacteroidaceae</taxon>
        <taxon>Halobacteroides</taxon>
    </lineage>
</organism>
<dbReference type="InterPro" id="IPR023753">
    <property type="entry name" value="FAD/NAD-binding_dom"/>
</dbReference>
<dbReference type="InterPro" id="IPR036188">
    <property type="entry name" value="FAD/NAD-bd_sf"/>
</dbReference>
<dbReference type="PATRIC" id="fig|748449.3.peg.1443"/>
<dbReference type="SUPFAM" id="SSF51971">
    <property type="entry name" value="Nucleotide-binding domain"/>
    <property type="match status" value="2"/>
</dbReference>
<proteinExistence type="predicted"/>
<keyword evidence="3" id="KW-0314">Glutamate biosynthesis</keyword>
<dbReference type="STRING" id="748449.Halha_1492"/>
<comment type="pathway">
    <text evidence="4">Amino-acid biosynthesis.</text>
</comment>
<dbReference type="HOGENOM" id="CLU_000422_3_1_9"/>
<evidence type="ECO:0000259" key="6">
    <source>
        <dbReference type="Pfam" id="PF14691"/>
    </source>
</evidence>
<feature type="domain" description="FAD/NAD(P)-binding" evidence="5">
    <location>
        <begin position="147"/>
        <end position="321"/>
    </location>
</feature>
<dbReference type="GO" id="GO:0051536">
    <property type="term" value="F:iron-sulfur cluster binding"/>
    <property type="evidence" value="ECO:0007669"/>
    <property type="project" value="InterPro"/>
</dbReference>
<dbReference type="NCBIfam" id="TIGR01317">
    <property type="entry name" value="GOGAT_sm_gam"/>
    <property type="match status" value="1"/>
</dbReference>
<evidence type="ECO:0000256" key="3">
    <source>
        <dbReference type="ARBA" id="ARBA00023164"/>
    </source>
</evidence>
<dbReference type="InterPro" id="IPR028261">
    <property type="entry name" value="DPD_II"/>
</dbReference>
<dbReference type="Pfam" id="PF07992">
    <property type="entry name" value="Pyr_redox_2"/>
    <property type="match status" value="2"/>
</dbReference>
<reference evidence="8" key="1">
    <citation type="submission" date="2012-02" db="EMBL/GenBank/DDBJ databases">
        <title>The complete genome of Halobacteroides halobius DSM 5150.</title>
        <authorList>
            <person name="Lucas S."/>
            <person name="Copeland A."/>
            <person name="Lapidus A."/>
            <person name="Glavina del Rio T."/>
            <person name="Dalin E."/>
            <person name="Tice H."/>
            <person name="Bruce D."/>
            <person name="Goodwin L."/>
            <person name="Pitluck S."/>
            <person name="Peters L."/>
            <person name="Mikhailova N."/>
            <person name="Gu W."/>
            <person name="Kyrpides N."/>
            <person name="Mavromatis K."/>
            <person name="Ivanova N."/>
            <person name="Brettin T."/>
            <person name="Detter J.C."/>
            <person name="Han C."/>
            <person name="Larimer F."/>
            <person name="Land M."/>
            <person name="Hauser L."/>
            <person name="Markowitz V."/>
            <person name="Cheng J.-F."/>
            <person name="Hugenholtz P."/>
            <person name="Woyke T."/>
            <person name="Wu D."/>
            <person name="Tindall B."/>
            <person name="Pomrenke H."/>
            <person name="Brambilla E."/>
            <person name="Klenk H.-P."/>
            <person name="Eisen J.A."/>
        </authorList>
    </citation>
    <scope>NUCLEOTIDE SEQUENCE [LARGE SCALE GENOMIC DNA]</scope>
    <source>
        <strain evidence="8">ATCC 35273 / DSM 5150 / MD-1</strain>
    </source>
</reference>
<dbReference type="PANTHER" id="PTHR43100:SF1">
    <property type="entry name" value="GLUTAMATE SYNTHASE [NADPH] SMALL CHAIN"/>
    <property type="match status" value="1"/>
</dbReference>
<evidence type="ECO:0000256" key="4">
    <source>
        <dbReference type="ARBA" id="ARBA00029440"/>
    </source>
</evidence>
<dbReference type="SUPFAM" id="SSF46548">
    <property type="entry name" value="alpha-helical ferredoxin"/>
    <property type="match status" value="1"/>
</dbReference>
<dbReference type="PANTHER" id="PTHR43100">
    <property type="entry name" value="GLUTAMATE SYNTHASE [NADPH] SMALL CHAIN"/>
    <property type="match status" value="1"/>
</dbReference>
<dbReference type="CDD" id="cd03128">
    <property type="entry name" value="GAT_1"/>
    <property type="match status" value="1"/>
</dbReference>
<keyword evidence="1" id="KW-0028">Amino-acid biosynthesis</keyword>
<evidence type="ECO:0000259" key="5">
    <source>
        <dbReference type="Pfam" id="PF07992"/>
    </source>
</evidence>
<keyword evidence="2" id="KW-0560">Oxidoreductase</keyword>
<feature type="domain" description="Dihydroprymidine dehydrogenase" evidence="6">
    <location>
        <begin position="25"/>
        <end position="133"/>
    </location>
</feature>
<dbReference type="Gene3D" id="3.50.50.60">
    <property type="entry name" value="FAD/NAD(P)-binding domain"/>
    <property type="match status" value="2"/>
</dbReference>
<dbReference type="KEGG" id="hhl:Halha_1492"/>
<dbReference type="InterPro" id="IPR009051">
    <property type="entry name" value="Helical_ferredxn"/>
</dbReference>
<dbReference type="eggNOG" id="COG0493">
    <property type="taxonomic scope" value="Bacteria"/>
</dbReference>
<evidence type="ECO:0000256" key="2">
    <source>
        <dbReference type="ARBA" id="ARBA00023002"/>
    </source>
</evidence>
<name>L0KBG8_HALHC</name>
<keyword evidence="8" id="KW-1185">Reference proteome</keyword>
<dbReference type="InterPro" id="IPR006005">
    <property type="entry name" value="Glut_synth_ssu1"/>
</dbReference>
<dbReference type="OrthoDB" id="9803192at2"/>
<dbReference type="GO" id="GO:0006537">
    <property type="term" value="P:glutamate biosynthetic process"/>
    <property type="evidence" value="ECO:0007669"/>
    <property type="project" value="UniProtKB-KW"/>
</dbReference>
<evidence type="ECO:0000313" key="7">
    <source>
        <dbReference type="EMBL" id="AGB41433.1"/>
    </source>
</evidence>
<evidence type="ECO:0000313" key="8">
    <source>
        <dbReference type="Proteomes" id="UP000010880"/>
    </source>
</evidence>
<feature type="domain" description="FAD/NAD(P)-binding" evidence="5">
    <location>
        <begin position="381"/>
        <end position="473"/>
    </location>
</feature>
<gene>
    <name evidence="7" type="ordered locus">Halha_1492</name>
</gene>
<dbReference type="GO" id="GO:0016639">
    <property type="term" value="F:oxidoreductase activity, acting on the CH-NH2 group of donors, NAD or NADP as acceptor"/>
    <property type="evidence" value="ECO:0007669"/>
    <property type="project" value="InterPro"/>
</dbReference>
<dbReference type="Proteomes" id="UP000010880">
    <property type="component" value="Chromosome"/>
</dbReference>
<dbReference type="Gene3D" id="1.10.1060.10">
    <property type="entry name" value="Alpha-helical ferredoxin"/>
    <property type="match status" value="1"/>
</dbReference>
<accession>L0KBG8</accession>
<dbReference type="EMBL" id="CP003359">
    <property type="protein sequence ID" value="AGB41433.1"/>
    <property type="molecule type" value="Genomic_DNA"/>
</dbReference>
<dbReference type="AlphaFoldDB" id="L0KBG8"/>
<dbReference type="InterPro" id="IPR051394">
    <property type="entry name" value="Glutamate_Synthase"/>
</dbReference>
<protein>
    <submittedName>
        <fullName evidence="7">NADH/NADPH-dependent glutamate synthase small subunit</fullName>
    </submittedName>
</protein>